<name>A0A455LM09_9CAUD</name>
<proteinExistence type="predicted"/>
<organism evidence="3 4">
    <name type="scientific">Mycobacterium phage CRB2</name>
    <dbReference type="NCBI Taxonomy" id="2483623"/>
    <lineage>
        <taxon>Viruses</taxon>
        <taxon>Duplodnaviria</taxon>
        <taxon>Heunggongvirae</taxon>
        <taxon>Uroviricota</taxon>
        <taxon>Caudoviricetes</taxon>
        <taxon>Bclasvirinae</taxon>
        <taxon>Quesadillavirus</taxon>
        <taxon>Quesadillavirus CRB2</taxon>
    </lineage>
</organism>
<feature type="domain" description="DUF7172" evidence="2">
    <location>
        <begin position="111"/>
        <end position="319"/>
    </location>
</feature>
<keyword evidence="4" id="KW-1185">Reference proteome</keyword>
<accession>A0A455LM09</accession>
<evidence type="ECO:0000313" key="4">
    <source>
        <dbReference type="Proteomes" id="UP000292006"/>
    </source>
</evidence>
<feature type="region of interest" description="Disordered" evidence="1">
    <location>
        <begin position="1"/>
        <end position="20"/>
    </location>
</feature>
<dbReference type="InterPro" id="IPR055596">
    <property type="entry name" value="DUF7172"/>
</dbReference>
<evidence type="ECO:0000259" key="2">
    <source>
        <dbReference type="Pfam" id="PF23787"/>
    </source>
</evidence>
<evidence type="ECO:0000313" key="3">
    <source>
        <dbReference type="EMBL" id="AYP70024.1"/>
    </source>
</evidence>
<dbReference type="EMBL" id="MK059749">
    <property type="protein sequence ID" value="AYP70024.1"/>
    <property type="molecule type" value="Genomic_DNA"/>
</dbReference>
<dbReference type="Proteomes" id="UP000292006">
    <property type="component" value="Segment"/>
</dbReference>
<dbReference type="Pfam" id="PF23787">
    <property type="entry name" value="DUF7172"/>
    <property type="match status" value="1"/>
</dbReference>
<sequence>MGAGSLLELGEPGPQEVRHQRGDRRLSCILDLGHVRLAIAVQIGDPVKRLVDGGGNRRGDQRGDVLGHHLAHQLLGHRLGALVLDDLDDDARDKALETHLPTVARYPERVTSPSVCVSENCVIGADGKLRMAPWSRPRNVVDVLASSSADTTKLLKTDTLPGLLMIDRKASWTNDSPVDHQMRILVTRRWRRWITSNPNAVQFRDRWSWAITPKGDDLIEAAEPVVSGIFNSQTGSAGDIGTNSVAEPNPGKYWHWWGTNTSEEWVGEVLAPGDKLSVWYRTYVWTPPPFSDNANKNAPAHEAEAGWARLQLQAFPRQGRTVTG</sequence>
<evidence type="ECO:0000256" key="1">
    <source>
        <dbReference type="SAM" id="MobiDB-lite"/>
    </source>
</evidence>
<gene>
    <name evidence="3" type="ORF">CRB2_38</name>
</gene>
<reference evidence="3 4" key="1">
    <citation type="journal article" date="2019" name="PLoS ONE">
        <title>Mycobacteriophage CRB2 defines a new subcluster in mycobacteriophage classification.</title>
        <authorList>
            <person name="Suarez C.A."/>
            <person name="Franceschelli J.J."/>
            <person name="Morbidoni H.R."/>
        </authorList>
    </citation>
    <scope>NUCLEOTIDE SEQUENCE [LARGE SCALE GENOMIC DNA]</scope>
</reference>
<protein>
    <recommendedName>
        <fullName evidence="2">DUF7172 domain-containing protein</fullName>
    </recommendedName>
</protein>